<dbReference type="RefSeq" id="WP_220203447.1">
    <property type="nucleotide sequence ID" value="NZ_BNJK01000001.1"/>
</dbReference>
<gene>
    <name evidence="3" type="ORF">KSF_026730</name>
</gene>
<feature type="domain" description="Pyrroloquinoline quinone-dependent pyranose dehydrogenase beta-propeller" evidence="2">
    <location>
        <begin position="288"/>
        <end position="404"/>
    </location>
</feature>
<proteinExistence type="predicted"/>
<keyword evidence="4" id="KW-1185">Reference proteome</keyword>
<name>A0A8J3IKW4_9CHLR</name>
<protein>
    <submittedName>
        <fullName evidence="3">L-sorbosone dehydrogenase</fullName>
    </submittedName>
</protein>
<keyword evidence="1" id="KW-0812">Transmembrane</keyword>
<sequence length="406" mass="43722">MEKAEQNIPASPKPQRKRGWRVALGVVLVLLLVAAGVLYSQRTAIRSLVTGSHYVAGSAGETALKLPPGFHADIFYPSLNSPRFITFSPDGTLFVAERGANSIIALPDPQHTGRATQRVVVVNGLDAPTSLVFYQGALYVGEASRVSRFTISADLKVTSRQVIVPHLPTDGNHVTRTVLVGPDGNLYVSIGSTCNNCVESDPQRATVWMYHLDGSNGRLYAKGLRNAVGMAINPWDHQIWVTNNGRDLLGDNIPPETLYALQDGGNYGWPRCQAGDIVDPDLGHPGDCNGVIKPLVKMQAHSAPLGLAFYSKATHGASQFPEQYNGVFVAFHGSWNRSVPTGYKVVFVPLNDQGQVAGSVQDFATGWLKSGDNRSGRPVGLAVGPDAALYVSDDEAGMIYRITYQK</sequence>
<keyword evidence="1" id="KW-1133">Transmembrane helix</keyword>
<evidence type="ECO:0000259" key="2">
    <source>
        <dbReference type="Pfam" id="PF22807"/>
    </source>
</evidence>
<dbReference type="InterPro" id="IPR011042">
    <property type="entry name" value="6-blade_b-propeller_TolB-like"/>
</dbReference>
<dbReference type="InterPro" id="IPR011041">
    <property type="entry name" value="Quinoprot_gluc/sorb_DH_b-prop"/>
</dbReference>
<dbReference type="Proteomes" id="UP000597444">
    <property type="component" value="Unassembled WGS sequence"/>
</dbReference>
<dbReference type="PANTHER" id="PTHR19328:SF53">
    <property type="entry name" value="MEMBRANE PROTEIN"/>
    <property type="match status" value="1"/>
</dbReference>
<keyword evidence="1" id="KW-0472">Membrane</keyword>
<organism evidence="3 4">
    <name type="scientific">Reticulibacter mediterranei</name>
    <dbReference type="NCBI Taxonomy" id="2778369"/>
    <lineage>
        <taxon>Bacteria</taxon>
        <taxon>Bacillati</taxon>
        <taxon>Chloroflexota</taxon>
        <taxon>Ktedonobacteria</taxon>
        <taxon>Ktedonobacterales</taxon>
        <taxon>Reticulibacteraceae</taxon>
        <taxon>Reticulibacter</taxon>
    </lineage>
</organism>
<accession>A0A8J3IKW4</accession>
<dbReference type="Pfam" id="PF22807">
    <property type="entry name" value="TrAA12"/>
    <property type="match status" value="2"/>
</dbReference>
<feature type="transmembrane region" description="Helical" evidence="1">
    <location>
        <begin position="20"/>
        <end position="39"/>
    </location>
</feature>
<evidence type="ECO:0000313" key="3">
    <source>
        <dbReference type="EMBL" id="GHO92625.1"/>
    </source>
</evidence>
<dbReference type="AlphaFoldDB" id="A0A8J3IKW4"/>
<feature type="domain" description="Pyrroloquinoline quinone-dependent pyranose dehydrogenase beta-propeller" evidence="2">
    <location>
        <begin position="65"/>
        <end position="249"/>
    </location>
</feature>
<dbReference type="PANTHER" id="PTHR19328">
    <property type="entry name" value="HEDGEHOG-INTERACTING PROTEIN"/>
    <property type="match status" value="1"/>
</dbReference>
<comment type="caution">
    <text evidence="3">The sequence shown here is derived from an EMBL/GenBank/DDBJ whole genome shotgun (WGS) entry which is preliminary data.</text>
</comment>
<evidence type="ECO:0000256" key="1">
    <source>
        <dbReference type="SAM" id="Phobius"/>
    </source>
</evidence>
<dbReference type="SUPFAM" id="SSF50952">
    <property type="entry name" value="Soluble quinoprotein glucose dehydrogenase"/>
    <property type="match status" value="1"/>
</dbReference>
<dbReference type="EMBL" id="BNJK01000001">
    <property type="protein sequence ID" value="GHO92625.1"/>
    <property type="molecule type" value="Genomic_DNA"/>
</dbReference>
<reference evidence="3" key="1">
    <citation type="submission" date="2020-10" db="EMBL/GenBank/DDBJ databases">
        <title>Taxonomic study of unclassified bacteria belonging to the class Ktedonobacteria.</title>
        <authorList>
            <person name="Yabe S."/>
            <person name="Wang C.M."/>
            <person name="Zheng Y."/>
            <person name="Sakai Y."/>
            <person name="Cavaletti L."/>
            <person name="Monciardini P."/>
            <person name="Donadio S."/>
        </authorList>
    </citation>
    <scope>NUCLEOTIDE SEQUENCE</scope>
    <source>
        <strain evidence="3">ID150040</strain>
    </source>
</reference>
<evidence type="ECO:0000313" key="4">
    <source>
        <dbReference type="Proteomes" id="UP000597444"/>
    </source>
</evidence>
<dbReference type="InterPro" id="IPR054539">
    <property type="entry name" value="Beta-prop_PDH"/>
</dbReference>
<dbReference type="Gene3D" id="2.120.10.30">
    <property type="entry name" value="TolB, C-terminal domain"/>
    <property type="match status" value="1"/>
</dbReference>